<evidence type="ECO:0000256" key="8">
    <source>
        <dbReference type="SAM" id="Phobius"/>
    </source>
</evidence>
<feature type="transmembrane region" description="Helical" evidence="8">
    <location>
        <begin position="195"/>
        <end position="216"/>
    </location>
</feature>
<sequence>MSNQRNPVFNLCQRDAWQLYDLDPLYMQTSTMIAEALETQRRHEKRRWLVLVALLALLLISFIFDIATGPSLLSLNEVLQALLNWVGLPVEVSRTTEVIVTNLRLPIALMALVVGGSLGVGGAEMQTLLNNPMASPYTLGMAAAAGFGAALMLYVGSLGLSSEIAVPIGAFVCCMFSASLLFGLAMMRHISSGQLILAGIALLFLFQSLLSLVQFVSSPELSQQILFWLFGSLTKATWTNVSITALVTGVCVLILMKDAWKLTALRLGEERAKSLGVNVTRLRLKTLILVAIMTATATSFVGIIGFIGIVAPNIARMLVGEDQRYFLPLSFVVGAFLLSSASVLSKVIVPGALFPIGIVTAIIGVPFFFWLIIGKRR</sequence>
<evidence type="ECO:0000256" key="5">
    <source>
        <dbReference type="ARBA" id="ARBA00022692"/>
    </source>
</evidence>
<feature type="transmembrane region" description="Helical" evidence="8">
    <location>
        <begin position="325"/>
        <end position="345"/>
    </location>
</feature>
<feature type="transmembrane region" description="Helical" evidence="8">
    <location>
        <begin position="236"/>
        <end position="256"/>
    </location>
</feature>
<keyword evidence="6 8" id="KW-1133">Transmembrane helix</keyword>
<protein>
    <submittedName>
        <fullName evidence="9">ABC-type Fe3+-siderophore transport system, permease component</fullName>
    </submittedName>
</protein>
<evidence type="ECO:0000256" key="3">
    <source>
        <dbReference type="ARBA" id="ARBA00022448"/>
    </source>
</evidence>
<comment type="subcellular location">
    <subcellularLocation>
        <location evidence="1">Cell membrane</location>
        <topology evidence="1">Multi-pass membrane protein</topology>
    </subcellularLocation>
</comment>
<dbReference type="AlphaFoldDB" id="A0A0K6IHN8"/>
<feature type="transmembrane region" description="Helical" evidence="8">
    <location>
        <begin position="352"/>
        <end position="373"/>
    </location>
</feature>
<dbReference type="PANTHER" id="PTHR30472:SF25">
    <property type="entry name" value="ABC TRANSPORTER PERMEASE PROTEIN MJ0876-RELATED"/>
    <property type="match status" value="1"/>
</dbReference>
<dbReference type="Gene3D" id="1.10.3470.10">
    <property type="entry name" value="ABC transporter involved in vitamin B12 uptake, BtuC"/>
    <property type="match status" value="1"/>
</dbReference>
<evidence type="ECO:0000313" key="9">
    <source>
        <dbReference type="EMBL" id="CUB02619.1"/>
    </source>
</evidence>
<feature type="transmembrane region" description="Helical" evidence="8">
    <location>
        <begin position="137"/>
        <end position="158"/>
    </location>
</feature>
<dbReference type="EMBL" id="CYHG01000001">
    <property type="protein sequence ID" value="CUB02619.1"/>
    <property type="molecule type" value="Genomic_DNA"/>
</dbReference>
<feature type="transmembrane region" description="Helical" evidence="8">
    <location>
        <begin position="164"/>
        <end position="183"/>
    </location>
</feature>
<evidence type="ECO:0000313" key="10">
    <source>
        <dbReference type="Proteomes" id="UP000182769"/>
    </source>
</evidence>
<dbReference type="InterPro" id="IPR037294">
    <property type="entry name" value="ABC_BtuC-like"/>
</dbReference>
<gene>
    <name evidence="9" type="ORF">Ga0061065_101459</name>
</gene>
<dbReference type="Proteomes" id="UP000182769">
    <property type="component" value="Unassembled WGS sequence"/>
</dbReference>
<keyword evidence="4" id="KW-1003">Cell membrane</keyword>
<keyword evidence="5 8" id="KW-0812">Transmembrane</keyword>
<evidence type="ECO:0000256" key="2">
    <source>
        <dbReference type="ARBA" id="ARBA00007935"/>
    </source>
</evidence>
<dbReference type="SUPFAM" id="SSF81345">
    <property type="entry name" value="ABC transporter involved in vitamin B12 uptake, BtuC"/>
    <property type="match status" value="1"/>
</dbReference>
<dbReference type="GO" id="GO:0005886">
    <property type="term" value="C:plasma membrane"/>
    <property type="evidence" value="ECO:0007669"/>
    <property type="project" value="UniProtKB-SubCell"/>
</dbReference>
<dbReference type="Pfam" id="PF01032">
    <property type="entry name" value="FecCD"/>
    <property type="match status" value="1"/>
</dbReference>
<dbReference type="FunFam" id="1.10.3470.10:FF:000001">
    <property type="entry name" value="Vitamin B12 ABC transporter permease BtuC"/>
    <property type="match status" value="1"/>
</dbReference>
<dbReference type="GO" id="GO:0022857">
    <property type="term" value="F:transmembrane transporter activity"/>
    <property type="evidence" value="ECO:0007669"/>
    <property type="project" value="InterPro"/>
</dbReference>
<dbReference type="PANTHER" id="PTHR30472">
    <property type="entry name" value="FERRIC ENTEROBACTIN TRANSPORT SYSTEM PERMEASE PROTEIN"/>
    <property type="match status" value="1"/>
</dbReference>
<evidence type="ECO:0000256" key="7">
    <source>
        <dbReference type="ARBA" id="ARBA00023136"/>
    </source>
</evidence>
<evidence type="ECO:0000256" key="4">
    <source>
        <dbReference type="ARBA" id="ARBA00022475"/>
    </source>
</evidence>
<feature type="transmembrane region" description="Helical" evidence="8">
    <location>
        <begin position="48"/>
        <end position="67"/>
    </location>
</feature>
<feature type="transmembrane region" description="Helical" evidence="8">
    <location>
        <begin position="105"/>
        <end position="125"/>
    </location>
</feature>
<reference evidence="10" key="1">
    <citation type="submission" date="2015-08" db="EMBL/GenBank/DDBJ databases">
        <authorList>
            <person name="Varghese N."/>
        </authorList>
    </citation>
    <scope>NUCLEOTIDE SEQUENCE [LARGE SCALE GENOMIC DNA]</scope>
    <source>
        <strain evidence="10">JCM 18476</strain>
    </source>
</reference>
<keyword evidence="7 8" id="KW-0472">Membrane</keyword>
<comment type="similarity">
    <text evidence="2">Belongs to the binding-protein-dependent transport system permease family. FecCD subfamily.</text>
</comment>
<evidence type="ECO:0000256" key="6">
    <source>
        <dbReference type="ARBA" id="ARBA00022989"/>
    </source>
</evidence>
<dbReference type="InterPro" id="IPR000522">
    <property type="entry name" value="ABC_transptr_permease_BtuC"/>
</dbReference>
<dbReference type="CDD" id="cd06550">
    <property type="entry name" value="TM_ABC_iron-siderophores_like"/>
    <property type="match status" value="1"/>
</dbReference>
<name>A0A0K6IHN8_9GAMM</name>
<evidence type="ECO:0000256" key="1">
    <source>
        <dbReference type="ARBA" id="ARBA00004651"/>
    </source>
</evidence>
<keyword evidence="3" id="KW-0813">Transport</keyword>
<keyword evidence="10" id="KW-1185">Reference proteome</keyword>
<accession>A0A0K6IHN8</accession>
<proteinExistence type="inferred from homology"/>
<dbReference type="GO" id="GO:0033214">
    <property type="term" value="P:siderophore-iron import into cell"/>
    <property type="evidence" value="ECO:0007669"/>
    <property type="project" value="TreeGrafter"/>
</dbReference>
<dbReference type="STRING" id="1137284.GCA_001418205_00461"/>
<organism evidence="9 10">
    <name type="scientific">Marinomonas fungiae</name>
    <dbReference type="NCBI Taxonomy" id="1137284"/>
    <lineage>
        <taxon>Bacteria</taxon>
        <taxon>Pseudomonadati</taxon>
        <taxon>Pseudomonadota</taxon>
        <taxon>Gammaproteobacteria</taxon>
        <taxon>Oceanospirillales</taxon>
        <taxon>Oceanospirillaceae</taxon>
        <taxon>Marinomonas</taxon>
    </lineage>
</organism>
<feature type="transmembrane region" description="Helical" evidence="8">
    <location>
        <begin position="287"/>
        <end position="310"/>
    </location>
</feature>